<keyword evidence="3" id="KW-1185">Reference proteome</keyword>
<dbReference type="AlphaFoldDB" id="A0A4U2ZDT7"/>
<gene>
    <name evidence="2" type="ORF">FC756_00915</name>
</gene>
<protein>
    <submittedName>
        <fullName evidence="2">Uncharacterized protein</fullName>
    </submittedName>
</protein>
<comment type="caution">
    <text evidence="2">The sequence shown here is derived from an EMBL/GenBank/DDBJ whole genome shotgun (WGS) entry which is preliminary data.</text>
</comment>
<proteinExistence type="predicted"/>
<feature type="coiled-coil region" evidence="1">
    <location>
        <begin position="23"/>
        <end position="71"/>
    </location>
</feature>
<reference evidence="2 3" key="1">
    <citation type="submission" date="2019-04" db="EMBL/GenBank/DDBJ databases">
        <title>Lysinibacillus genome sequencing.</title>
        <authorList>
            <person name="Dunlap C."/>
        </authorList>
    </citation>
    <scope>NUCLEOTIDE SEQUENCE [LARGE SCALE GENOMIC DNA]</scope>
    <source>
        <strain evidence="2 3">CCTCC AB 2010389</strain>
    </source>
</reference>
<dbReference type="EMBL" id="SZPU01000002">
    <property type="protein sequence ID" value="TKI72657.1"/>
    <property type="molecule type" value="Genomic_DNA"/>
</dbReference>
<dbReference type="Proteomes" id="UP000308744">
    <property type="component" value="Unassembled WGS sequence"/>
</dbReference>
<organism evidence="2 3">
    <name type="scientific">Lysinibacillus mangiferihumi</name>
    <dbReference type="NCBI Taxonomy" id="1130819"/>
    <lineage>
        <taxon>Bacteria</taxon>
        <taxon>Bacillati</taxon>
        <taxon>Bacillota</taxon>
        <taxon>Bacilli</taxon>
        <taxon>Bacillales</taxon>
        <taxon>Bacillaceae</taxon>
        <taxon>Lysinibacillus</taxon>
    </lineage>
</organism>
<sequence>MAFQYKVRNPDGTMGEMKKFGDEDTAEEKAARLEQENQLLLSSMREMSTYIANQEQRLASQEKAIMELSTLIEKQMSGGEQNV</sequence>
<accession>A0A4U2ZDT7</accession>
<evidence type="ECO:0000256" key="1">
    <source>
        <dbReference type="SAM" id="Coils"/>
    </source>
</evidence>
<evidence type="ECO:0000313" key="3">
    <source>
        <dbReference type="Proteomes" id="UP000308744"/>
    </source>
</evidence>
<keyword evidence="1" id="KW-0175">Coiled coil</keyword>
<dbReference type="RefSeq" id="WP_107896731.1">
    <property type="nucleotide sequence ID" value="NZ_PYWM01000024.1"/>
</dbReference>
<evidence type="ECO:0000313" key="2">
    <source>
        <dbReference type="EMBL" id="TKI72657.1"/>
    </source>
</evidence>
<name>A0A4U2ZDT7_9BACI</name>